<reference evidence="1 2" key="1">
    <citation type="journal article" date="2024" name="Plant Biotechnol. J.">
        <title>Genome and CRISPR/Cas9 system of a widespread forest tree (Populus alba) in the world.</title>
        <authorList>
            <person name="Liu Y.J."/>
            <person name="Jiang P.F."/>
            <person name="Han X.M."/>
            <person name="Li X.Y."/>
            <person name="Wang H.M."/>
            <person name="Wang Y.J."/>
            <person name="Wang X.X."/>
            <person name="Zeng Q.Y."/>
        </authorList>
    </citation>
    <scope>NUCLEOTIDE SEQUENCE [LARGE SCALE GENOMIC DNA]</scope>
    <source>
        <strain evidence="2">cv. PAL-ZL1</strain>
    </source>
</reference>
<keyword evidence="2" id="KW-1185">Reference proteome</keyword>
<name>A0ACC4BUM0_POPAL</name>
<comment type="caution">
    <text evidence="1">The sequence shown here is derived from an EMBL/GenBank/DDBJ whole genome shotgun (WGS) entry which is preliminary data.</text>
</comment>
<dbReference type="EMBL" id="RCHU02000008">
    <property type="protein sequence ID" value="KAL3582343.1"/>
    <property type="molecule type" value="Genomic_DNA"/>
</dbReference>
<sequence>MHGVFHSKGSSIFCCVSMGWKLVPPWLDGRSWIFGIDRLCTGLRASLAYKNRLYKVSLIGDISQKRSMKLRLLHGVVFSEPWFGLWGYKIGYQTLSDHSLVTLGNLSRFMLDLETHLPAENCIDSYNMEPTCRQDVGDAARVHIDDTDDQINVYPEQQGFGHQPFKNEGWTQDDKASTNEGRAMLVQKYSQKPKTNTEPRDS</sequence>
<evidence type="ECO:0000313" key="1">
    <source>
        <dbReference type="EMBL" id="KAL3582343.1"/>
    </source>
</evidence>
<proteinExistence type="predicted"/>
<accession>A0ACC4BUM0</accession>
<protein>
    <submittedName>
        <fullName evidence="1">Uncharacterized protein</fullName>
    </submittedName>
</protein>
<evidence type="ECO:0000313" key="2">
    <source>
        <dbReference type="Proteomes" id="UP000309997"/>
    </source>
</evidence>
<dbReference type="Proteomes" id="UP000309997">
    <property type="component" value="Unassembled WGS sequence"/>
</dbReference>
<gene>
    <name evidence="1" type="ORF">D5086_016675</name>
</gene>
<organism evidence="1 2">
    <name type="scientific">Populus alba</name>
    <name type="common">White poplar</name>
    <dbReference type="NCBI Taxonomy" id="43335"/>
    <lineage>
        <taxon>Eukaryota</taxon>
        <taxon>Viridiplantae</taxon>
        <taxon>Streptophyta</taxon>
        <taxon>Embryophyta</taxon>
        <taxon>Tracheophyta</taxon>
        <taxon>Spermatophyta</taxon>
        <taxon>Magnoliopsida</taxon>
        <taxon>eudicotyledons</taxon>
        <taxon>Gunneridae</taxon>
        <taxon>Pentapetalae</taxon>
        <taxon>rosids</taxon>
        <taxon>fabids</taxon>
        <taxon>Malpighiales</taxon>
        <taxon>Salicaceae</taxon>
        <taxon>Saliceae</taxon>
        <taxon>Populus</taxon>
    </lineage>
</organism>